<evidence type="ECO:0000256" key="1">
    <source>
        <dbReference type="ARBA" id="ARBA00009009"/>
    </source>
</evidence>
<dbReference type="GeneID" id="25323346"/>
<dbReference type="InterPro" id="IPR001466">
    <property type="entry name" value="Beta-lactam-related"/>
</dbReference>
<evidence type="ECO:0000313" key="4">
    <source>
        <dbReference type="EMBL" id="KIW61300.1"/>
    </source>
</evidence>
<dbReference type="STRING" id="348802.A0A0D2F2W6"/>
<dbReference type="InterPro" id="IPR012338">
    <property type="entry name" value="Beta-lactam/transpept-like"/>
</dbReference>
<feature type="domain" description="Beta-lactamase-related" evidence="3">
    <location>
        <begin position="21"/>
        <end position="98"/>
    </location>
</feature>
<keyword evidence="5" id="KW-1185">Reference proteome</keyword>
<evidence type="ECO:0000259" key="3">
    <source>
        <dbReference type="Pfam" id="PF00144"/>
    </source>
</evidence>
<dbReference type="OrthoDB" id="428260at2759"/>
<evidence type="ECO:0000256" key="2">
    <source>
        <dbReference type="ARBA" id="ARBA00022801"/>
    </source>
</evidence>
<dbReference type="Pfam" id="PF00144">
    <property type="entry name" value="Beta-lactamase"/>
    <property type="match status" value="1"/>
</dbReference>
<comment type="similarity">
    <text evidence="1">Belongs to the class-A beta-lactamase family.</text>
</comment>
<dbReference type="EMBL" id="KN847317">
    <property type="protein sequence ID" value="KIW61300.1"/>
    <property type="molecule type" value="Genomic_DNA"/>
</dbReference>
<keyword evidence="2" id="KW-0378">Hydrolase</keyword>
<dbReference type="SUPFAM" id="SSF56601">
    <property type="entry name" value="beta-lactamase/transpeptidase-like"/>
    <property type="match status" value="1"/>
</dbReference>
<dbReference type="Gene3D" id="3.40.710.10">
    <property type="entry name" value="DD-peptidase/beta-lactamase superfamily"/>
    <property type="match status" value="2"/>
</dbReference>
<dbReference type="AlphaFoldDB" id="A0A0D2F2W6"/>
<proteinExistence type="inferred from homology"/>
<reference evidence="4 5" key="1">
    <citation type="submission" date="2015-01" db="EMBL/GenBank/DDBJ databases">
        <title>The Genome Sequence of Exophiala xenobiotica CBS118157.</title>
        <authorList>
            <consortium name="The Broad Institute Genomics Platform"/>
            <person name="Cuomo C."/>
            <person name="de Hoog S."/>
            <person name="Gorbushina A."/>
            <person name="Stielow B."/>
            <person name="Teixiera M."/>
            <person name="Abouelleil A."/>
            <person name="Chapman S.B."/>
            <person name="Priest M."/>
            <person name="Young S.K."/>
            <person name="Wortman J."/>
            <person name="Nusbaum C."/>
            <person name="Birren B."/>
        </authorList>
    </citation>
    <scope>NUCLEOTIDE SEQUENCE [LARGE SCALE GENOMIC DNA]</scope>
    <source>
        <strain evidence="4 5">CBS 118157</strain>
    </source>
</reference>
<dbReference type="GO" id="GO:0016787">
    <property type="term" value="F:hydrolase activity"/>
    <property type="evidence" value="ECO:0007669"/>
    <property type="project" value="UniProtKB-KW"/>
</dbReference>
<protein>
    <recommendedName>
        <fullName evidence="3">Beta-lactamase-related domain-containing protein</fullName>
    </recommendedName>
</protein>
<gene>
    <name evidence="4" type="ORF">PV05_01438</name>
</gene>
<dbReference type="InterPro" id="IPR050789">
    <property type="entry name" value="Diverse_Enzym_Activities"/>
</dbReference>
<dbReference type="PANTHER" id="PTHR43283">
    <property type="entry name" value="BETA-LACTAMASE-RELATED"/>
    <property type="match status" value="1"/>
</dbReference>
<name>A0A0D2F2W6_9EURO</name>
<evidence type="ECO:0000313" key="5">
    <source>
        <dbReference type="Proteomes" id="UP000054342"/>
    </source>
</evidence>
<dbReference type="PANTHER" id="PTHR43283:SF17">
    <property type="entry name" value="(LOVD), PUTATIVE (AFU_ORTHOLOGUE AFUA_5G00920)-RELATED"/>
    <property type="match status" value="1"/>
</dbReference>
<dbReference type="Proteomes" id="UP000054342">
    <property type="component" value="Unassembled WGS sequence"/>
</dbReference>
<sequence length="246" mass="25961">MATAELDSILARYTDPATGSVQGATFVAVDSKGHTIYCSSSGSRTADRSQPLTPDTFTWIASQSKLATAVAAMQVVEKGLIGLDDDARDVLPTLRDLKVLVGFEGDDGTEGSAENVSFDAVAKGETGSTFGTGPAGIPIFEDVKGPITLRAAALRTFLTNPGGMSPLWTVPDRNLMPVGMSLAGTVNSQNVPGKRRRGSVNWGGLPNLASWIDREAGLAAMDPECLRLLTELEEAVYKLLDEKETT</sequence>
<dbReference type="RefSeq" id="XP_013321884.1">
    <property type="nucleotide sequence ID" value="XM_013466430.1"/>
</dbReference>
<dbReference type="HOGENOM" id="CLU_1050412_0_0_1"/>
<accession>A0A0D2F2W6</accession>
<organism evidence="4 5">
    <name type="scientific">Exophiala xenobiotica</name>
    <dbReference type="NCBI Taxonomy" id="348802"/>
    <lineage>
        <taxon>Eukaryota</taxon>
        <taxon>Fungi</taxon>
        <taxon>Dikarya</taxon>
        <taxon>Ascomycota</taxon>
        <taxon>Pezizomycotina</taxon>
        <taxon>Eurotiomycetes</taxon>
        <taxon>Chaetothyriomycetidae</taxon>
        <taxon>Chaetothyriales</taxon>
        <taxon>Herpotrichiellaceae</taxon>
        <taxon>Exophiala</taxon>
    </lineage>
</organism>